<dbReference type="GeneID" id="75834615"/>
<gene>
    <name evidence="2" type="ORF">J7T54_008143</name>
</gene>
<dbReference type="InterPro" id="IPR011009">
    <property type="entry name" value="Kinase-like_dom_sf"/>
</dbReference>
<dbReference type="AlphaFoldDB" id="A0A9P9Y7P0"/>
<dbReference type="RefSeq" id="XP_051365905.1">
    <property type="nucleotide sequence ID" value="XM_051502744.1"/>
</dbReference>
<reference evidence="2" key="1">
    <citation type="journal article" date="2021" name="J Fungi (Basel)">
        <title>Genomic and Metabolomic Analyses of the Marine Fungus Emericellopsis cladophorae: Insights into Saltwater Adaptability Mechanisms and Its Biosynthetic Potential.</title>
        <authorList>
            <person name="Goncalves M.F.M."/>
            <person name="Hilario S."/>
            <person name="Van de Peer Y."/>
            <person name="Esteves A.C."/>
            <person name="Alves A."/>
        </authorList>
    </citation>
    <scope>NUCLEOTIDE SEQUENCE</scope>
    <source>
        <strain evidence="2">MUM 19.33</strain>
    </source>
</reference>
<evidence type="ECO:0000313" key="3">
    <source>
        <dbReference type="Proteomes" id="UP001055219"/>
    </source>
</evidence>
<keyword evidence="3" id="KW-1185">Reference proteome</keyword>
<evidence type="ECO:0000259" key="1">
    <source>
        <dbReference type="Pfam" id="PF01636"/>
    </source>
</evidence>
<comment type="caution">
    <text evidence="2">The sequence shown here is derived from an EMBL/GenBank/DDBJ whole genome shotgun (WGS) entry which is preliminary data.</text>
</comment>
<dbReference type="InterPro" id="IPR002575">
    <property type="entry name" value="Aminoglycoside_PTrfase"/>
</dbReference>
<organism evidence="2 3">
    <name type="scientific">Emericellopsis cladophorae</name>
    <dbReference type="NCBI Taxonomy" id="2686198"/>
    <lineage>
        <taxon>Eukaryota</taxon>
        <taxon>Fungi</taxon>
        <taxon>Dikarya</taxon>
        <taxon>Ascomycota</taxon>
        <taxon>Pezizomycotina</taxon>
        <taxon>Sordariomycetes</taxon>
        <taxon>Hypocreomycetidae</taxon>
        <taxon>Hypocreales</taxon>
        <taxon>Bionectriaceae</taxon>
        <taxon>Emericellopsis</taxon>
    </lineage>
</organism>
<evidence type="ECO:0000313" key="2">
    <source>
        <dbReference type="EMBL" id="KAI6785049.1"/>
    </source>
</evidence>
<protein>
    <recommendedName>
        <fullName evidence="1">Aminoglycoside phosphotransferase domain-containing protein</fullName>
    </recommendedName>
</protein>
<dbReference type="Pfam" id="PF01636">
    <property type="entry name" value="APH"/>
    <property type="match status" value="1"/>
</dbReference>
<dbReference type="Proteomes" id="UP001055219">
    <property type="component" value="Unassembled WGS sequence"/>
</dbReference>
<sequence>MSLGVFLGLSPTESDYPDPEELLAFYREASEADDAPLLLTHGDLSSLNIMVQSDTVVVIVDWDTAGWFPKHWEYICAKYFDGSFQVF</sequence>
<feature type="domain" description="Aminoglycoside phosphotransferase" evidence="1">
    <location>
        <begin position="14"/>
        <end position="74"/>
    </location>
</feature>
<dbReference type="InterPro" id="IPR051678">
    <property type="entry name" value="AGP_Transferase"/>
</dbReference>
<dbReference type="OrthoDB" id="2906425at2759"/>
<reference evidence="2" key="2">
    <citation type="submission" date="2022-07" db="EMBL/GenBank/DDBJ databases">
        <authorList>
            <person name="Goncalves M.F.M."/>
            <person name="Hilario S."/>
            <person name="Van De Peer Y."/>
            <person name="Esteves A.C."/>
            <person name="Alves A."/>
        </authorList>
    </citation>
    <scope>NUCLEOTIDE SEQUENCE</scope>
    <source>
        <strain evidence="2">MUM 19.33</strain>
    </source>
</reference>
<dbReference type="EMBL" id="JAGIXG020000003">
    <property type="protein sequence ID" value="KAI6785049.1"/>
    <property type="molecule type" value="Genomic_DNA"/>
</dbReference>
<dbReference type="SUPFAM" id="SSF56112">
    <property type="entry name" value="Protein kinase-like (PK-like)"/>
    <property type="match status" value="1"/>
</dbReference>
<dbReference type="PANTHER" id="PTHR21310:SF55">
    <property type="entry name" value="AMINOGLYCOSIDE PHOSPHOTRANSFERASE DOMAIN-CONTAINING PROTEIN"/>
    <property type="match status" value="1"/>
</dbReference>
<name>A0A9P9Y7P0_9HYPO</name>
<accession>A0A9P9Y7P0</accession>
<dbReference type="PANTHER" id="PTHR21310">
    <property type="entry name" value="AMINOGLYCOSIDE PHOSPHOTRANSFERASE-RELATED-RELATED"/>
    <property type="match status" value="1"/>
</dbReference>
<proteinExistence type="predicted"/>
<dbReference type="Gene3D" id="3.90.1200.10">
    <property type="match status" value="1"/>
</dbReference>